<evidence type="ECO:0000313" key="1">
    <source>
        <dbReference type="EMBL" id="CDL73375.1"/>
    </source>
</evidence>
<dbReference type="EMBL" id="HG321317">
    <property type="protein sequence ID" value="CEF82637.1"/>
    <property type="molecule type" value="Genomic_DNA"/>
</dbReference>
<reference evidence="1" key="1">
    <citation type="submission" date="2013-05" db="EMBL/GenBank/DDBJ databases">
        <title>Draft genome sequences of six wheat associated Fusarium spp. isolates.</title>
        <authorList>
            <person name="Moolhuijzen P.M."/>
            <person name="Manners J.M."/>
            <person name="Wilcox S."/>
            <person name="Bellgard M.I."/>
            <person name="Gardiner D.M."/>
        </authorList>
    </citation>
    <scope>NUCLEOTIDE SEQUENCE</scope>
    <source>
        <strain evidence="1">CS3069</strain>
    </source>
</reference>
<keyword evidence="1" id="KW-0496">Mitochondrion</keyword>
<dbReference type="EMBL" id="CBMI010005052">
    <property type="protein sequence ID" value="CDL73375.1"/>
    <property type="molecule type" value="Genomic_DNA"/>
</dbReference>
<name>W1I9M4_9HYPO</name>
<proteinExistence type="predicted"/>
<feature type="non-terminal residue" evidence="1">
    <location>
        <position position="115"/>
    </location>
</feature>
<protein>
    <submittedName>
        <fullName evidence="1">Unclassified</fullName>
    </submittedName>
</protein>
<organism evidence="1">
    <name type="scientific">Fusarium clavum</name>
    <dbReference type="NCBI Taxonomy" id="2594811"/>
    <lineage>
        <taxon>Eukaryota</taxon>
        <taxon>Fungi</taxon>
        <taxon>Dikarya</taxon>
        <taxon>Ascomycota</taxon>
        <taxon>Pezizomycotina</taxon>
        <taxon>Sordariomycetes</taxon>
        <taxon>Hypocreomycetidae</taxon>
        <taxon>Hypocreales</taxon>
        <taxon>Nectriaceae</taxon>
        <taxon>Fusarium</taxon>
        <taxon>Fusarium incarnatum-equiseti species complex</taxon>
    </lineage>
</organism>
<accession>W1I9M4</accession>
<geneLocation type="mitochondrion" evidence="1"/>
<gene>
    <name evidence="1" type="ORF">BN850_0137630</name>
</gene>
<sequence>MNEKAQSHDAVGNHNRGVRGSSSYRNFVTCLVMRWMQQTRSLNKIVHYLCRSAFMLSRGYSALHYITLHYITLHCIIPGLSSCRLSWRSADLSKTCRLASKIEPRVPCVRSGLAR</sequence>
<dbReference type="AlphaFoldDB" id="W1I9M4"/>